<protein>
    <submittedName>
        <fullName evidence="1">Uncharacterized protein</fullName>
    </submittedName>
</protein>
<reference evidence="1 2" key="1">
    <citation type="submission" date="2015-03" db="EMBL/GenBank/DDBJ databases">
        <authorList>
            <person name="Murphy D."/>
        </authorList>
    </citation>
    <scope>NUCLEOTIDE SEQUENCE [LARGE SCALE GENOMIC DNA]</scope>
    <source>
        <strain evidence="1 2">PAP088</strain>
    </source>
</reference>
<gene>
    <name evidence="1" type="ORF">ERS075579_04839</name>
</gene>
<name>A0A0U0X8X7_9MYCO</name>
<organism evidence="1 2">
    <name type="scientific">Mycobacteroides abscessus</name>
    <dbReference type="NCBI Taxonomy" id="36809"/>
    <lineage>
        <taxon>Bacteria</taxon>
        <taxon>Bacillati</taxon>
        <taxon>Actinomycetota</taxon>
        <taxon>Actinomycetes</taxon>
        <taxon>Mycobacteriales</taxon>
        <taxon>Mycobacteriaceae</taxon>
        <taxon>Mycobacteroides</taxon>
    </lineage>
</organism>
<accession>A0A0U0X8X7</accession>
<proteinExistence type="predicted"/>
<evidence type="ECO:0000313" key="2">
    <source>
        <dbReference type="Proteomes" id="UP000045782"/>
    </source>
</evidence>
<sequence>MNANDHEISQGLELIHSLDYEGAHMADVGQRLIRCNRQVAGDNLVGESARKVADFGAAINGIVQGVRETTDHVRNHLEPSWTPR</sequence>
<dbReference type="RefSeq" id="WP_052543406.1">
    <property type="nucleotide sequence ID" value="NZ_CSWM01000009.1"/>
</dbReference>
<dbReference type="Proteomes" id="UP000045782">
    <property type="component" value="Unassembled WGS sequence"/>
</dbReference>
<evidence type="ECO:0000313" key="1">
    <source>
        <dbReference type="EMBL" id="CPV70657.1"/>
    </source>
</evidence>
<dbReference type="AlphaFoldDB" id="A0A0U0X8X7"/>
<dbReference type="EMBL" id="CSWP01000012">
    <property type="protein sequence ID" value="CPV70657.1"/>
    <property type="molecule type" value="Genomic_DNA"/>
</dbReference>